<accession>A0A0F8XRU7</accession>
<reference evidence="2" key="1">
    <citation type="journal article" date="2015" name="Nature">
        <title>Complex archaea that bridge the gap between prokaryotes and eukaryotes.</title>
        <authorList>
            <person name="Spang A."/>
            <person name="Saw J.H."/>
            <person name="Jorgensen S.L."/>
            <person name="Zaremba-Niedzwiedzka K."/>
            <person name="Martijn J."/>
            <person name="Lind A.E."/>
            <person name="van Eijk R."/>
            <person name="Schleper C."/>
            <person name="Guy L."/>
            <person name="Ettema T.J."/>
        </authorList>
    </citation>
    <scope>NUCLEOTIDE SEQUENCE</scope>
</reference>
<evidence type="ECO:0000256" key="1">
    <source>
        <dbReference type="SAM" id="Phobius"/>
    </source>
</evidence>
<keyword evidence="1" id="KW-0812">Transmembrane</keyword>
<comment type="caution">
    <text evidence="2">The sequence shown here is derived from an EMBL/GenBank/DDBJ whole genome shotgun (WGS) entry which is preliminary data.</text>
</comment>
<name>A0A0F8XRU7_9ZZZZ</name>
<gene>
    <name evidence="2" type="ORF">LCGC14_2910210</name>
</gene>
<proteinExistence type="predicted"/>
<protein>
    <submittedName>
        <fullName evidence="2">Uncharacterized protein</fullName>
    </submittedName>
</protein>
<keyword evidence="1" id="KW-1133">Transmembrane helix</keyword>
<feature type="transmembrane region" description="Helical" evidence="1">
    <location>
        <begin position="12"/>
        <end position="29"/>
    </location>
</feature>
<dbReference type="AlphaFoldDB" id="A0A0F8XRU7"/>
<sequence>MGIDWAVVVDKIPSVIIVLAFSAFALRMLKEFRIERKEEQDRWMKHTEDRDTIYLDKLEKMGNNQSAGVVTLSKDIQAQTGVLTKLCEQMETNDALLEFIAEDVKNRQIRGD</sequence>
<evidence type="ECO:0000313" key="2">
    <source>
        <dbReference type="EMBL" id="KKK71807.1"/>
    </source>
</evidence>
<keyword evidence="1" id="KW-0472">Membrane</keyword>
<organism evidence="2">
    <name type="scientific">marine sediment metagenome</name>
    <dbReference type="NCBI Taxonomy" id="412755"/>
    <lineage>
        <taxon>unclassified sequences</taxon>
        <taxon>metagenomes</taxon>
        <taxon>ecological metagenomes</taxon>
    </lineage>
</organism>
<dbReference type="EMBL" id="LAZR01057562">
    <property type="protein sequence ID" value="KKK71807.1"/>
    <property type="molecule type" value="Genomic_DNA"/>
</dbReference>